<reference evidence="12 13" key="1">
    <citation type="submission" date="2023-11" db="EMBL/GenBank/DDBJ databases">
        <authorList>
            <person name="Hedman E."/>
            <person name="Englund M."/>
            <person name="Stromberg M."/>
            <person name="Nyberg Akerstrom W."/>
            <person name="Nylinder S."/>
            <person name="Jareborg N."/>
            <person name="Kallberg Y."/>
            <person name="Kronander E."/>
        </authorList>
    </citation>
    <scope>NUCLEOTIDE SEQUENCE [LARGE SCALE GENOMIC DNA]</scope>
</reference>
<dbReference type="Gene3D" id="2.130.10.10">
    <property type="entry name" value="YVTN repeat-like/Quinoprotein amine dehydrogenase"/>
    <property type="match status" value="2"/>
</dbReference>
<comment type="similarity">
    <text evidence="2">Belongs to the dynein intermediate chain family.</text>
</comment>
<dbReference type="GO" id="GO:0045504">
    <property type="term" value="F:dynein heavy chain binding"/>
    <property type="evidence" value="ECO:0007669"/>
    <property type="project" value="TreeGrafter"/>
</dbReference>
<dbReference type="GO" id="GO:0036158">
    <property type="term" value="P:outer dynein arm assembly"/>
    <property type="evidence" value="ECO:0007669"/>
    <property type="project" value="TreeGrafter"/>
</dbReference>
<protein>
    <recommendedName>
        <fullName evidence="14">Dynein intermediate chain 3, ciliary</fullName>
    </recommendedName>
</protein>
<evidence type="ECO:0000256" key="11">
    <source>
        <dbReference type="ARBA" id="ARBA00023273"/>
    </source>
</evidence>
<dbReference type="EMBL" id="CAVLGL010000148">
    <property type="protein sequence ID" value="CAK1603703.1"/>
    <property type="molecule type" value="Genomic_DNA"/>
</dbReference>
<evidence type="ECO:0000256" key="7">
    <source>
        <dbReference type="ARBA" id="ARBA00023017"/>
    </source>
</evidence>
<evidence type="ECO:0000256" key="10">
    <source>
        <dbReference type="ARBA" id="ARBA00023212"/>
    </source>
</evidence>
<comment type="subcellular location">
    <subcellularLocation>
        <location evidence="1">Cytoplasm</location>
        <location evidence="1">Cytoskeleton</location>
        <location evidence="1">Cilium axoneme</location>
    </subcellularLocation>
</comment>
<keyword evidence="3" id="KW-0963">Cytoplasm</keyword>
<gene>
    <name evidence="12" type="ORF">PARMNEM_LOCUS22023</name>
</gene>
<dbReference type="InterPro" id="IPR001680">
    <property type="entry name" value="WD40_rpt"/>
</dbReference>
<keyword evidence="4" id="KW-0853">WD repeat</keyword>
<dbReference type="Proteomes" id="UP001314205">
    <property type="component" value="Unassembled WGS sequence"/>
</dbReference>
<evidence type="ECO:0000313" key="12">
    <source>
        <dbReference type="EMBL" id="CAK1603703.1"/>
    </source>
</evidence>
<keyword evidence="7" id="KW-0243">Dynein</keyword>
<keyword evidence="11" id="KW-0966">Cell projection</keyword>
<proteinExistence type="inferred from homology"/>
<dbReference type="InterPro" id="IPR050687">
    <property type="entry name" value="Dynein_IC"/>
</dbReference>
<evidence type="ECO:0000256" key="5">
    <source>
        <dbReference type="ARBA" id="ARBA00022701"/>
    </source>
</evidence>
<evidence type="ECO:0000313" key="13">
    <source>
        <dbReference type="Proteomes" id="UP001314205"/>
    </source>
</evidence>
<evidence type="ECO:0000256" key="6">
    <source>
        <dbReference type="ARBA" id="ARBA00022737"/>
    </source>
</evidence>
<keyword evidence="13" id="KW-1185">Reference proteome</keyword>
<evidence type="ECO:0000256" key="4">
    <source>
        <dbReference type="ARBA" id="ARBA00022574"/>
    </source>
</evidence>
<dbReference type="GO" id="GO:0005874">
    <property type="term" value="C:microtubule"/>
    <property type="evidence" value="ECO:0007669"/>
    <property type="project" value="UniProtKB-KW"/>
</dbReference>
<evidence type="ECO:0000256" key="8">
    <source>
        <dbReference type="ARBA" id="ARBA00023069"/>
    </source>
</evidence>
<keyword evidence="10" id="KW-0206">Cytoskeleton</keyword>
<organism evidence="12 13">
    <name type="scientific">Parnassius mnemosyne</name>
    <name type="common">clouded apollo</name>
    <dbReference type="NCBI Taxonomy" id="213953"/>
    <lineage>
        <taxon>Eukaryota</taxon>
        <taxon>Metazoa</taxon>
        <taxon>Ecdysozoa</taxon>
        <taxon>Arthropoda</taxon>
        <taxon>Hexapoda</taxon>
        <taxon>Insecta</taxon>
        <taxon>Pterygota</taxon>
        <taxon>Neoptera</taxon>
        <taxon>Endopterygota</taxon>
        <taxon>Lepidoptera</taxon>
        <taxon>Glossata</taxon>
        <taxon>Ditrysia</taxon>
        <taxon>Papilionoidea</taxon>
        <taxon>Papilionidae</taxon>
        <taxon>Parnassiinae</taxon>
        <taxon>Parnassini</taxon>
        <taxon>Parnassius</taxon>
        <taxon>Driopa</taxon>
    </lineage>
</organism>
<evidence type="ECO:0000256" key="2">
    <source>
        <dbReference type="ARBA" id="ARBA00011059"/>
    </source>
</evidence>
<sequence>MDITYQFTKKRGNFGRQPLFCDQGPQICDSIVPLVAERKNYILRNPVHQQTQNTPAASKHQVNTIRAEYTHSGANHAEGGWPKDVNITDPEATQRYRRKIEKDDNYIHCVMSLSPGLEHYVLQNNAIDMYRAYYAEMSSVPGPERSSVRTVNVCREPAPGRCVRAVCWQPDGWQFAAAHALVDFDRRSLAPQPSYVWDASHPQAPLLTLGARDDAMLDVAYAPRVPHSLAASLLGGRVGVWDTRRGGDPALLCPPHIAHRDLARRLLFINTKSGQEFFSSGPHGVCKWWDMRNLNEVTDELIVDLVKSSTEQPNMATANGVSALEYEPTIPSRFMLGTENGLVISGNRKGKTAFEKLPAKYEAHLGPVWSLERNPGFLKNFLTVGDWSARVWSEDCRDSAIIWTPPSRHRITAGAWSPTRMSLMVLTQWNGALAVWDLLRHQHRPALTAQLCPEPLFSLRMHETGTLAACGSEKGNIYLVELSPNMAHTDKNDKALLTAMLERESKRERILEARLRELRLRQKQPERTASASALPTAADLAALTAQYALAVRRELAALS</sequence>
<dbReference type="InterPro" id="IPR036322">
    <property type="entry name" value="WD40_repeat_dom_sf"/>
</dbReference>
<accession>A0AAV1M7N2</accession>
<dbReference type="PANTHER" id="PTHR12442:SF7">
    <property type="entry name" value="DYNEIN AXONEMAL INTERMEDIATE CHAIN 2"/>
    <property type="match status" value="1"/>
</dbReference>
<dbReference type="SUPFAM" id="SSF50978">
    <property type="entry name" value="WD40 repeat-like"/>
    <property type="match status" value="1"/>
</dbReference>
<dbReference type="InterPro" id="IPR015943">
    <property type="entry name" value="WD40/YVTN_repeat-like_dom_sf"/>
</dbReference>
<dbReference type="GO" id="GO:0045503">
    <property type="term" value="F:dynein light chain binding"/>
    <property type="evidence" value="ECO:0007669"/>
    <property type="project" value="TreeGrafter"/>
</dbReference>
<keyword evidence="9" id="KW-0505">Motor protein</keyword>
<comment type="caution">
    <text evidence="12">The sequence shown here is derived from an EMBL/GenBank/DDBJ whole genome shotgun (WGS) entry which is preliminary data.</text>
</comment>
<dbReference type="GO" id="GO:0036157">
    <property type="term" value="C:outer dynein arm"/>
    <property type="evidence" value="ECO:0007669"/>
    <property type="project" value="TreeGrafter"/>
</dbReference>
<keyword evidence="6" id="KW-0677">Repeat</keyword>
<evidence type="ECO:0008006" key="14">
    <source>
        <dbReference type="Google" id="ProtNLM"/>
    </source>
</evidence>
<keyword evidence="8" id="KW-0969">Cilium</keyword>
<keyword evidence="5" id="KW-0493">Microtubule</keyword>
<dbReference type="AlphaFoldDB" id="A0AAV1M7N2"/>
<dbReference type="SMART" id="SM00320">
    <property type="entry name" value="WD40"/>
    <property type="match status" value="5"/>
</dbReference>
<evidence type="ECO:0000256" key="3">
    <source>
        <dbReference type="ARBA" id="ARBA00022490"/>
    </source>
</evidence>
<dbReference type="GO" id="GO:0003341">
    <property type="term" value="P:cilium movement"/>
    <property type="evidence" value="ECO:0007669"/>
    <property type="project" value="TreeGrafter"/>
</dbReference>
<evidence type="ECO:0000256" key="1">
    <source>
        <dbReference type="ARBA" id="ARBA00004430"/>
    </source>
</evidence>
<dbReference type="PANTHER" id="PTHR12442">
    <property type="entry name" value="DYNEIN INTERMEDIATE CHAIN"/>
    <property type="match status" value="1"/>
</dbReference>
<name>A0AAV1M7N2_9NEOP</name>
<evidence type="ECO:0000256" key="9">
    <source>
        <dbReference type="ARBA" id="ARBA00023175"/>
    </source>
</evidence>